<dbReference type="AlphaFoldDB" id="A0A7W5AS49"/>
<gene>
    <name evidence="1" type="ORF">FHR83_008575</name>
</gene>
<organism evidence="1 2">
    <name type="scientific">Actinoplanes campanulatus</name>
    <dbReference type="NCBI Taxonomy" id="113559"/>
    <lineage>
        <taxon>Bacteria</taxon>
        <taxon>Bacillati</taxon>
        <taxon>Actinomycetota</taxon>
        <taxon>Actinomycetes</taxon>
        <taxon>Micromonosporales</taxon>
        <taxon>Micromonosporaceae</taxon>
        <taxon>Actinoplanes</taxon>
    </lineage>
</organism>
<protein>
    <submittedName>
        <fullName evidence="1">Quinol monooxygenase YgiN</fullName>
    </submittedName>
</protein>
<evidence type="ECO:0000313" key="1">
    <source>
        <dbReference type="EMBL" id="MBB3100849.1"/>
    </source>
</evidence>
<keyword evidence="1" id="KW-0503">Monooxygenase</keyword>
<proteinExistence type="predicted"/>
<keyword evidence="1" id="KW-0560">Oxidoreductase</keyword>
<dbReference type="SUPFAM" id="SSF54909">
    <property type="entry name" value="Dimeric alpha+beta barrel"/>
    <property type="match status" value="1"/>
</dbReference>
<evidence type="ECO:0000313" key="2">
    <source>
        <dbReference type="Proteomes" id="UP000590749"/>
    </source>
</evidence>
<comment type="caution">
    <text evidence="1">The sequence shown here is derived from an EMBL/GenBank/DDBJ whole genome shotgun (WGS) entry which is preliminary data.</text>
</comment>
<sequence length="100" mass="11090">MPVIMILRLKADPGTVEETAKTHAETMNEIAQAGRAAGATRHTFAGRDGEVLVIDEWPDEATFQEFFDSQPDIPRIMQAAGVEGPPEISFYRKLDTPDQF</sequence>
<dbReference type="Proteomes" id="UP000590749">
    <property type="component" value="Unassembled WGS sequence"/>
</dbReference>
<keyword evidence="2" id="KW-1185">Reference proteome</keyword>
<name>A0A7W5AS49_9ACTN</name>
<reference evidence="1 2" key="1">
    <citation type="submission" date="2020-08" db="EMBL/GenBank/DDBJ databases">
        <title>Genomic Encyclopedia of Type Strains, Phase III (KMG-III): the genomes of soil and plant-associated and newly described type strains.</title>
        <authorList>
            <person name="Whitman W."/>
        </authorList>
    </citation>
    <scope>NUCLEOTIDE SEQUENCE [LARGE SCALE GENOMIC DNA]</scope>
    <source>
        <strain evidence="1 2">CECT 3287</strain>
    </source>
</reference>
<dbReference type="InterPro" id="IPR011008">
    <property type="entry name" value="Dimeric_a/b-barrel"/>
</dbReference>
<accession>A0A7W5AS49</accession>
<dbReference type="GO" id="GO:0004497">
    <property type="term" value="F:monooxygenase activity"/>
    <property type="evidence" value="ECO:0007669"/>
    <property type="project" value="UniProtKB-KW"/>
</dbReference>
<dbReference type="EMBL" id="JACHXF010000029">
    <property type="protein sequence ID" value="MBB3100849.1"/>
    <property type="molecule type" value="Genomic_DNA"/>
</dbReference>
<dbReference type="RefSeq" id="WP_183226886.1">
    <property type="nucleotide sequence ID" value="NZ_BMPW01000030.1"/>
</dbReference>
<dbReference type="Gene3D" id="3.30.70.100">
    <property type="match status" value="1"/>
</dbReference>